<gene>
    <name evidence="2" type="ORF">TPAR_06995</name>
</gene>
<proteinExistence type="predicted"/>
<feature type="region of interest" description="Disordered" evidence="1">
    <location>
        <begin position="19"/>
        <end position="43"/>
    </location>
</feature>
<feature type="compositionally biased region" description="Pro residues" evidence="1">
    <location>
        <begin position="22"/>
        <end position="39"/>
    </location>
</feature>
<evidence type="ECO:0000256" key="1">
    <source>
        <dbReference type="SAM" id="MobiDB-lite"/>
    </source>
</evidence>
<comment type="caution">
    <text evidence="2">The sequence shown here is derived from an EMBL/GenBank/DDBJ whole genome shotgun (WGS) entry which is preliminary data.</text>
</comment>
<reference evidence="2 3" key="1">
    <citation type="submission" date="2018-01" db="EMBL/GenBank/DDBJ databases">
        <title>Harnessing the power of phylogenomics to disentangle the directionality and signatures of interkingdom host jumping in the parasitic fungal genus Tolypocladium.</title>
        <authorList>
            <person name="Quandt C.A."/>
            <person name="Patterson W."/>
            <person name="Spatafora J.W."/>
        </authorList>
    </citation>
    <scope>NUCLEOTIDE SEQUENCE [LARGE SCALE GENOMIC DNA]</scope>
    <source>
        <strain evidence="2 3">NRBC 100945</strain>
    </source>
</reference>
<keyword evidence="3" id="KW-1185">Reference proteome</keyword>
<name>A0A2S4KRK7_9HYPO</name>
<sequence length="309" mass="34875">MPELVASWRLCLRQSTRTPSLVPRPLPLGPGAPPPPPSRPHLASRTTLKSFRQPKPLSDHHSNLGAHQPETLRCCTFIARLSSRCQLVESWLTVSFDNVGSTSELTDQPRPTTDGRRTSAFAAVLALDLPIHSPVFPHLTAQHSFLVTASCARERFTIMSAPCDIEVAPIRTFTTVREFALRHMQGTDDEYEFESTRVKRFNKALGKHEAQYIRPLSTDDDSTCGHVFRVCIEESEELFPGGEQVCKFRLRYKQHTSEWHNAEQVIEKEPLEEGWREFHVSEVATSGWTGTERNEPISMSAECQDGVRD</sequence>
<dbReference type="AlphaFoldDB" id="A0A2S4KRK7"/>
<evidence type="ECO:0000313" key="3">
    <source>
        <dbReference type="Proteomes" id="UP000237481"/>
    </source>
</evidence>
<accession>A0A2S4KRK7</accession>
<dbReference type="Proteomes" id="UP000237481">
    <property type="component" value="Unassembled WGS sequence"/>
</dbReference>
<feature type="region of interest" description="Disordered" evidence="1">
    <location>
        <begin position="287"/>
        <end position="309"/>
    </location>
</feature>
<protein>
    <submittedName>
        <fullName evidence="2">Uncharacterized protein</fullName>
    </submittedName>
</protein>
<organism evidence="2 3">
    <name type="scientific">Tolypocladium paradoxum</name>
    <dbReference type="NCBI Taxonomy" id="94208"/>
    <lineage>
        <taxon>Eukaryota</taxon>
        <taxon>Fungi</taxon>
        <taxon>Dikarya</taxon>
        <taxon>Ascomycota</taxon>
        <taxon>Pezizomycotina</taxon>
        <taxon>Sordariomycetes</taxon>
        <taxon>Hypocreomycetidae</taxon>
        <taxon>Hypocreales</taxon>
        <taxon>Ophiocordycipitaceae</taxon>
        <taxon>Tolypocladium</taxon>
    </lineage>
</organism>
<evidence type="ECO:0000313" key="2">
    <source>
        <dbReference type="EMBL" id="POR32816.1"/>
    </source>
</evidence>
<dbReference type="EMBL" id="PKSG01000791">
    <property type="protein sequence ID" value="POR32816.1"/>
    <property type="molecule type" value="Genomic_DNA"/>
</dbReference>